<dbReference type="CDD" id="cd05300">
    <property type="entry name" value="2-Hacid_dh_1"/>
    <property type="match status" value="1"/>
</dbReference>
<dbReference type="Gene3D" id="3.40.50.720">
    <property type="entry name" value="NAD(P)-binding Rossmann-like Domain"/>
    <property type="match status" value="2"/>
</dbReference>
<proteinExistence type="inferred from homology"/>
<dbReference type="InterPro" id="IPR006139">
    <property type="entry name" value="D-isomer_2_OHA_DH_cat_dom"/>
</dbReference>
<organism evidence="7 8">
    <name type="scientific">Pseudoclavibacter terrae</name>
    <dbReference type="NCBI Taxonomy" id="1530195"/>
    <lineage>
        <taxon>Bacteria</taxon>
        <taxon>Bacillati</taxon>
        <taxon>Actinomycetota</taxon>
        <taxon>Actinomycetes</taxon>
        <taxon>Micrococcales</taxon>
        <taxon>Microbacteriaceae</taxon>
        <taxon>Pseudoclavibacter</taxon>
    </lineage>
</organism>
<dbReference type="Proteomes" id="UP000490386">
    <property type="component" value="Unassembled WGS sequence"/>
</dbReference>
<evidence type="ECO:0000313" key="8">
    <source>
        <dbReference type="Proteomes" id="UP000490386"/>
    </source>
</evidence>
<dbReference type="PANTHER" id="PTHR43333:SF1">
    <property type="entry name" value="D-ISOMER SPECIFIC 2-HYDROXYACID DEHYDROGENASE NAD-BINDING DOMAIN-CONTAINING PROTEIN"/>
    <property type="match status" value="1"/>
</dbReference>
<dbReference type="InterPro" id="IPR036291">
    <property type="entry name" value="NAD(P)-bd_dom_sf"/>
</dbReference>
<accession>A0A7J5AXC8</accession>
<evidence type="ECO:0000313" key="7">
    <source>
        <dbReference type="EMBL" id="KAB1636106.1"/>
    </source>
</evidence>
<dbReference type="OrthoDB" id="4324715at2"/>
<keyword evidence="8" id="KW-1185">Reference proteome</keyword>
<dbReference type="InterPro" id="IPR006140">
    <property type="entry name" value="D-isomer_DH_NAD-bd"/>
</dbReference>
<evidence type="ECO:0000256" key="4">
    <source>
        <dbReference type="RuleBase" id="RU003719"/>
    </source>
</evidence>
<evidence type="ECO:0000259" key="6">
    <source>
        <dbReference type="Pfam" id="PF02826"/>
    </source>
</evidence>
<dbReference type="PANTHER" id="PTHR43333">
    <property type="entry name" value="2-HACID_DH_C DOMAIN-CONTAINING PROTEIN"/>
    <property type="match status" value="1"/>
</dbReference>
<reference evidence="7 8" key="1">
    <citation type="submission" date="2019-09" db="EMBL/GenBank/DDBJ databases">
        <title>Phylogeny of genus Pseudoclavibacter and closely related genus.</title>
        <authorList>
            <person name="Li Y."/>
        </authorList>
    </citation>
    <scope>NUCLEOTIDE SEQUENCE [LARGE SCALE GENOMIC DNA]</scope>
    <source>
        <strain evidence="7 8">THG-MD12</strain>
    </source>
</reference>
<feature type="domain" description="D-isomer specific 2-hydroxyacid dehydrogenase NAD-binding" evidence="6">
    <location>
        <begin position="107"/>
        <end position="284"/>
    </location>
</feature>
<name>A0A7J5AXC8_9MICO</name>
<keyword evidence="3" id="KW-0520">NAD</keyword>
<feature type="domain" description="D-isomer specific 2-hydroxyacid dehydrogenase catalytic" evidence="5">
    <location>
        <begin position="60"/>
        <end position="317"/>
    </location>
</feature>
<dbReference type="EMBL" id="WBJX01000008">
    <property type="protein sequence ID" value="KAB1636106.1"/>
    <property type="molecule type" value="Genomic_DNA"/>
</dbReference>
<dbReference type="AlphaFoldDB" id="A0A7J5AXC8"/>
<dbReference type="SUPFAM" id="SSF52283">
    <property type="entry name" value="Formate/glycerate dehydrogenase catalytic domain-like"/>
    <property type="match status" value="1"/>
</dbReference>
<dbReference type="GO" id="GO:0016616">
    <property type="term" value="F:oxidoreductase activity, acting on the CH-OH group of donors, NAD or NADP as acceptor"/>
    <property type="evidence" value="ECO:0007669"/>
    <property type="project" value="InterPro"/>
</dbReference>
<evidence type="ECO:0000256" key="1">
    <source>
        <dbReference type="ARBA" id="ARBA00005854"/>
    </source>
</evidence>
<evidence type="ECO:0000256" key="3">
    <source>
        <dbReference type="ARBA" id="ARBA00023027"/>
    </source>
</evidence>
<evidence type="ECO:0000259" key="5">
    <source>
        <dbReference type="Pfam" id="PF00389"/>
    </source>
</evidence>
<evidence type="ECO:0000256" key="2">
    <source>
        <dbReference type="ARBA" id="ARBA00023002"/>
    </source>
</evidence>
<protein>
    <submittedName>
        <fullName evidence="7">D-2-hydroxyacid dehydrogenase</fullName>
    </submittedName>
</protein>
<dbReference type="SUPFAM" id="SSF51735">
    <property type="entry name" value="NAD(P)-binding Rossmann-fold domains"/>
    <property type="match status" value="1"/>
</dbReference>
<comment type="similarity">
    <text evidence="1 4">Belongs to the D-isomer specific 2-hydroxyacid dehydrogenase family.</text>
</comment>
<dbReference type="Pfam" id="PF02826">
    <property type="entry name" value="2-Hacid_dh_C"/>
    <property type="match status" value="1"/>
</dbReference>
<comment type="caution">
    <text evidence="7">The sequence shown here is derived from an EMBL/GenBank/DDBJ whole genome shotgun (WGS) entry which is preliminary data.</text>
</comment>
<sequence length="331" mass="35839">MNSKVIVAIEPESQALDEFALISEVAEPIIVRTPAQFLAARQEARAMFVCDLATSLIRDHGPGKLEWIQTNSIGVDAVATPEVAAAGVLVTNARGIFEQPIAEFVLASILCQVKDLRRTLEDQRRGVWNQRTTANLKGRRAVVVGAGGVGARIAVLLRAVGMDVEIVARTRRESGGSVDGVRLGPVFGADELRERLAFADDVVIAAPLTLETVGMMDAEAFDSVRPGAHFVNVGRGAIVNDDALLAALRSGRVAAATLDVFSVEPLPRVHPFWEMENVLISPHQSGDVHDWKRSTVELFVRNLRRWRAGEELENRVNTAAFLAGEPEADAD</sequence>
<dbReference type="Pfam" id="PF00389">
    <property type="entry name" value="2-Hacid_dh"/>
    <property type="match status" value="1"/>
</dbReference>
<gene>
    <name evidence="7" type="ORF">F8O03_17800</name>
</gene>
<dbReference type="GO" id="GO:0051287">
    <property type="term" value="F:NAD binding"/>
    <property type="evidence" value="ECO:0007669"/>
    <property type="project" value="InterPro"/>
</dbReference>
<keyword evidence="2 4" id="KW-0560">Oxidoreductase</keyword>